<protein>
    <submittedName>
        <fullName evidence="6">Transcriptional regulator</fullName>
    </submittedName>
</protein>
<dbReference type="GO" id="GO:0000976">
    <property type="term" value="F:transcription cis-regulatory region binding"/>
    <property type="evidence" value="ECO:0007669"/>
    <property type="project" value="TreeGrafter"/>
</dbReference>
<reference evidence="6 7" key="1">
    <citation type="journal article" date="2013" name="Genome Announc.">
        <title>Draft Genome Sequence of the Cellulolytic, Mesophilic, Anaerobic Bacterium Clostridium termitidis Strain CT1112 (DSM 5398).</title>
        <authorList>
            <person name="Lal S."/>
            <person name="Ramachandran U."/>
            <person name="Zhang X."/>
            <person name="Munir R."/>
            <person name="Sparling R."/>
            <person name="Levin D.B."/>
        </authorList>
    </citation>
    <scope>NUCLEOTIDE SEQUENCE [LARGE SCALE GENOMIC DNA]</scope>
    <source>
        <strain evidence="6 7">CT1112</strain>
    </source>
</reference>
<sequence length="296" mass="33707">MFDSKLLTFISVARLRNYTRTAEILNMTQPAVTQHIKQLEEYYCVQLIKKKGRQIILTEEGEMLLKYAKELEANSLKFQRALINKSAVVKRYDIGATLTIGEFVLPGLLGEHKRLYENIDIILHVYNLEEIIKRLSFGQFDVGIVEGPFDKTRFKYKKLKDDELVLAVSPLSELAKNGEVELADIITGGKLIMREKGSGTRIIFENRLLELGISLEEIKVYMEVGSIGAIKSLVGADLGYTVISREAVRQETEAGTLKIIPIKGVKIIREFNIIYQDDVQNDFIREFIEFLTGKNK</sequence>
<dbReference type="SUPFAM" id="SSF53850">
    <property type="entry name" value="Periplasmic binding protein-like II"/>
    <property type="match status" value="1"/>
</dbReference>
<dbReference type="EMBL" id="AORV01000033">
    <property type="protein sequence ID" value="EMS71816.1"/>
    <property type="molecule type" value="Genomic_DNA"/>
</dbReference>
<proteinExistence type="inferred from homology"/>
<evidence type="ECO:0000256" key="1">
    <source>
        <dbReference type="ARBA" id="ARBA00009437"/>
    </source>
</evidence>
<dbReference type="CDD" id="cd08420">
    <property type="entry name" value="PBP2_CysL_like"/>
    <property type="match status" value="1"/>
</dbReference>
<evidence type="ECO:0000256" key="4">
    <source>
        <dbReference type="ARBA" id="ARBA00023163"/>
    </source>
</evidence>
<gene>
    <name evidence="6" type="ORF">CTER_2290</name>
</gene>
<dbReference type="InterPro" id="IPR005119">
    <property type="entry name" value="LysR_subst-bd"/>
</dbReference>
<dbReference type="InterPro" id="IPR036388">
    <property type="entry name" value="WH-like_DNA-bd_sf"/>
</dbReference>
<dbReference type="Proteomes" id="UP000014155">
    <property type="component" value="Unassembled WGS sequence"/>
</dbReference>
<comment type="similarity">
    <text evidence="1">Belongs to the LysR transcriptional regulatory family.</text>
</comment>
<evidence type="ECO:0000256" key="3">
    <source>
        <dbReference type="ARBA" id="ARBA00023125"/>
    </source>
</evidence>
<dbReference type="PATRIC" id="fig|1195236.3.peg.2597"/>
<keyword evidence="2" id="KW-0805">Transcription regulation</keyword>
<dbReference type="STRING" id="1195236.CTER_2290"/>
<dbReference type="InterPro" id="IPR000847">
    <property type="entry name" value="LysR_HTH_N"/>
</dbReference>
<dbReference type="AlphaFoldDB" id="S0FN81"/>
<dbReference type="Gene3D" id="3.40.190.290">
    <property type="match status" value="1"/>
</dbReference>
<dbReference type="PROSITE" id="PS50931">
    <property type="entry name" value="HTH_LYSR"/>
    <property type="match status" value="1"/>
</dbReference>
<keyword evidence="3" id="KW-0238">DNA-binding</keyword>
<dbReference type="RefSeq" id="WP_004625797.1">
    <property type="nucleotide sequence ID" value="NZ_AORV01000033.1"/>
</dbReference>
<keyword evidence="4" id="KW-0804">Transcription</keyword>
<dbReference type="PRINTS" id="PR00039">
    <property type="entry name" value="HTHLYSR"/>
</dbReference>
<evidence type="ECO:0000313" key="7">
    <source>
        <dbReference type="Proteomes" id="UP000014155"/>
    </source>
</evidence>
<dbReference type="Pfam" id="PF03466">
    <property type="entry name" value="LysR_substrate"/>
    <property type="match status" value="1"/>
</dbReference>
<name>S0FN81_RUMCE</name>
<evidence type="ECO:0000313" key="6">
    <source>
        <dbReference type="EMBL" id="EMS71816.1"/>
    </source>
</evidence>
<dbReference type="Gene3D" id="1.10.10.10">
    <property type="entry name" value="Winged helix-like DNA-binding domain superfamily/Winged helix DNA-binding domain"/>
    <property type="match status" value="1"/>
</dbReference>
<organism evidence="6 7">
    <name type="scientific">Ruminiclostridium cellobioparum subsp. termitidis CT1112</name>
    <dbReference type="NCBI Taxonomy" id="1195236"/>
    <lineage>
        <taxon>Bacteria</taxon>
        <taxon>Bacillati</taxon>
        <taxon>Bacillota</taxon>
        <taxon>Clostridia</taxon>
        <taxon>Eubacteriales</taxon>
        <taxon>Oscillospiraceae</taxon>
        <taxon>Ruminiclostridium</taxon>
    </lineage>
</organism>
<dbReference type="SUPFAM" id="SSF46785">
    <property type="entry name" value="Winged helix' DNA-binding domain"/>
    <property type="match status" value="1"/>
</dbReference>
<dbReference type="PANTHER" id="PTHR30126">
    <property type="entry name" value="HTH-TYPE TRANSCRIPTIONAL REGULATOR"/>
    <property type="match status" value="1"/>
</dbReference>
<dbReference type="InterPro" id="IPR036390">
    <property type="entry name" value="WH_DNA-bd_sf"/>
</dbReference>
<accession>S0FN81</accession>
<dbReference type="eggNOG" id="COG0583">
    <property type="taxonomic scope" value="Bacteria"/>
</dbReference>
<evidence type="ECO:0000259" key="5">
    <source>
        <dbReference type="PROSITE" id="PS50931"/>
    </source>
</evidence>
<keyword evidence="7" id="KW-1185">Reference proteome</keyword>
<comment type="caution">
    <text evidence="6">The sequence shown here is derived from an EMBL/GenBank/DDBJ whole genome shotgun (WGS) entry which is preliminary data.</text>
</comment>
<evidence type="ECO:0000256" key="2">
    <source>
        <dbReference type="ARBA" id="ARBA00023015"/>
    </source>
</evidence>
<dbReference type="Pfam" id="PF00126">
    <property type="entry name" value="HTH_1"/>
    <property type="match status" value="1"/>
</dbReference>
<feature type="domain" description="HTH lysR-type" evidence="5">
    <location>
        <begin position="1"/>
        <end position="58"/>
    </location>
</feature>
<dbReference type="GO" id="GO:0003700">
    <property type="term" value="F:DNA-binding transcription factor activity"/>
    <property type="evidence" value="ECO:0007669"/>
    <property type="project" value="InterPro"/>
</dbReference>
<dbReference type="PANTHER" id="PTHR30126:SF39">
    <property type="entry name" value="HTH-TYPE TRANSCRIPTIONAL REGULATOR CYSL"/>
    <property type="match status" value="1"/>
</dbReference>